<dbReference type="InterPro" id="IPR000462">
    <property type="entry name" value="CDP-OH_P_trans"/>
</dbReference>
<dbReference type="RefSeq" id="WP_067417572.1">
    <property type="nucleotide sequence ID" value="NZ_LNTY01000034.1"/>
</dbReference>
<gene>
    <name evidence="4" type="ORF">ATN88_02565</name>
</gene>
<reference evidence="4 5" key="1">
    <citation type="submission" date="2015-11" db="EMBL/GenBank/DDBJ databases">
        <title>Genomic Taxonomy of the Vibrionaceae.</title>
        <authorList>
            <person name="Gomez-Gil B."/>
            <person name="Enciso-Ibarra J."/>
        </authorList>
    </citation>
    <scope>NUCLEOTIDE SEQUENCE [LARGE SCALE GENOMIC DNA]</scope>
    <source>
        <strain evidence="4 5">CAIM 912</strain>
    </source>
</reference>
<evidence type="ECO:0000256" key="2">
    <source>
        <dbReference type="RuleBase" id="RU003750"/>
    </source>
</evidence>
<keyword evidence="5" id="KW-1185">Reference proteome</keyword>
<dbReference type="STRING" id="294935.ATN88_02565"/>
<feature type="transmembrane region" description="Helical" evidence="3">
    <location>
        <begin position="46"/>
        <end position="73"/>
    </location>
</feature>
<dbReference type="InterPro" id="IPR043130">
    <property type="entry name" value="CDP-OH_PTrfase_TM_dom"/>
</dbReference>
<dbReference type="GO" id="GO:0008654">
    <property type="term" value="P:phospholipid biosynthetic process"/>
    <property type="evidence" value="ECO:0007669"/>
    <property type="project" value="InterPro"/>
</dbReference>
<name>A0A135I8P9_9GAMM</name>
<comment type="similarity">
    <text evidence="2">Belongs to the CDP-alcohol phosphatidyltransferase class-I family.</text>
</comment>
<organism evidence="4 5">
    <name type="scientific">Enterovibrio coralii</name>
    <dbReference type="NCBI Taxonomy" id="294935"/>
    <lineage>
        <taxon>Bacteria</taxon>
        <taxon>Pseudomonadati</taxon>
        <taxon>Pseudomonadota</taxon>
        <taxon>Gammaproteobacteria</taxon>
        <taxon>Vibrionales</taxon>
        <taxon>Vibrionaceae</taxon>
        <taxon>Enterovibrio</taxon>
    </lineage>
</organism>
<keyword evidence="1 2" id="KW-0808">Transferase</keyword>
<proteinExistence type="inferred from homology"/>
<evidence type="ECO:0000256" key="3">
    <source>
        <dbReference type="SAM" id="Phobius"/>
    </source>
</evidence>
<keyword evidence="3" id="KW-1133">Transmembrane helix</keyword>
<keyword evidence="3" id="KW-0472">Membrane</keyword>
<dbReference type="PROSITE" id="PS00379">
    <property type="entry name" value="CDP_ALCOHOL_P_TRANSF"/>
    <property type="match status" value="1"/>
</dbReference>
<evidence type="ECO:0000313" key="5">
    <source>
        <dbReference type="Proteomes" id="UP000070529"/>
    </source>
</evidence>
<dbReference type="Proteomes" id="UP000070529">
    <property type="component" value="Unassembled WGS sequence"/>
</dbReference>
<protein>
    <recommendedName>
        <fullName evidence="6">CDP-alcohol phosphatidyltransferase</fullName>
    </recommendedName>
</protein>
<feature type="transmembrane region" description="Helical" evidence="3">
    <location>
        <begin position="94"/>
        <end position="116"/>
    </location>
</feature>
<dbReference type="GO" id="GO:0016780">
    <property type="term" value="F:phosphotransferase activity, for other substituted phosphate groups"/>
    <property type="evidence" value="ECO:0007669"/>
    <property type="project" value="InterPro"/>
</dbReference>
<accession>A0A135I8P9</accession>
<sequence length="219" mass="24035">MTWPWNAVQEEAANVDSVGIKVVRWPLSQTAKLVDSFGITANQTTVAGFLIGCLSLPSLMFQQYELALVFILLNRMLDGLDGALARIQGVTDAGGFLDISLDFVFYSLVPFGFILANPEQNAVAGAFLIFSFIGTGSSFLAFAIMASKQGINDPVYKNKSLYYMTGLTEGSETILCFIFMCIFPIYFVEIACVFGAMCWFTTSSRIYNGYQTLARSIIS</sequence>
<dbReference type="Pfam" id="PF01066">
    <property type="entry name" value="CDP-OH_P_transf"/>
    <property type="match status" value="1"/>
</dbReference>
<keyword evidence="3" id="KW-0812">Transmembrane</keyword>
<evidence type="ECO:0000313" key="4">
    <source>
        <dbReference type="EMBL" id="KXF81798.1"/>
    </source>
</evidence>
<dbReference type="AlphaFoldDB" id="A0A135I8P9"/>
<feature type="transmembrane region" description="Helical" evidence="3">
    <location>
        <begin position="122"/>
        <end position="144"/>
    </location>
</feature>
<comment type="caution">
    <text evidence="4">The sequence shown here is derived from an EMBL/GenBank/DDBJ whole genome shotgun (WGS) entry which is preliminary data.</text>
</comment>
<evidence type="ECO:0000256" key="1">
    <source>
        <dbReference type="ARBA" id="ARBA00022679"/>
    </source>
</evidence>
<dbReference type="Gene3D" id="1.20.120.1760">
    <property type="match status" value="1"/>
</dbReference>
<dbReference type="InterPro" id="IPR048254">
    <property type="entry name" value="CDP_ALCOHOL_P_TRANSF_CS"/>
</dbReference>
<feature type="transmembrane region" description="Helical" evidence="3">
    <location>
        <begin position="174"/>
        <end position="202"/>
    </location>
</feature>
<dbReference type="EMBL" id="LNTY01000034">
    <property type="protein sequence ID" value="KXF81798.1"/>
    <property type="molecule type" value="Genomic_DNA"/>
</dbReference>
<evidence type="ECO:0008006" key="6">
    <source>
        <dbReference type="Google" id="ProtNLM"/>
    </source>
</evidence>
<dbReference type="GO" id="GO:0016020">
    <property type="term" value="C:membrane"/>
    <property type="evidence" value="ECO:0007669"/>
    <property type="project" value="InterPro"/>
</dbReference>